<dbReference type="EMBL" id="CP024847">
    <property type="protein sequence ID" value="AUR52082.1"/>
    <property type="molecule type" value="Genomic_DNA"/>
</dbReference>
<accession>A0A2I7N6L1</accession>
<dbReference type="Proteomes" id="UP000236655">
    <property type="component" value="Chromosome"/>
</dbReference>
<gene>
    <name evidence="3" type="ORF">CUN60_07135</name>
</gene>
<evidence type="ECO:0000313" key="3">
    <source>
        <dbReference type="EMBL" id="AUR52082.1"/>
    </source>
</evidence>
<dbReference type="AlphaFoldDB" id="A0A2I7N6L1"/>
<feature type="chain" id="PRO_5014382213" description="Pentapeptide MXKDX repeat protein" evidence="2">
    <location>
        <begin position="21"/>
        <end position="63"/>
    </location>
</feature>
<evidence type="ECO:0008006" key="5">
    <source>
        <dbReference type="Google" id="ProtNLM"/>
    </source>
</evidence>
<evidence type="ECO:0000256" key="1">
    <source>
        <dbReference type="SAM" id="MobiDB-lite"/>
    </source>
</evidence>
<keyword evidence="4" id="KW-1185">Reference proteome</keyword>
<sequence>MKSFKKLVIILAGTISLAWAADNMNGMDMSNMDMSNMKGISSSAHAKMKHNSKKSASNAASQK</sequence>
<name>A0A2I7N6L1_9NEIS</name>
<reference evidence="4" key="1">
    <citation type="submission" date="2017-11" db="EMBL/GenBank/DDBJ databases">
        <authorList>
            <person name="Chan K.G."/>
            <person name="Lee L.S."/>
        </authorList>
    </citation>
    <scope>NUCLEOTIDE SEQUENCE [LARGE SCALE GENOMIC DNA]</scope>
    <source>
        <strain evidence="4">DSM 100970</strain>
    </source>
</reference>
<feature type="signal peptide" evidence="2">
    <location>
        <begin position="1"/>
        <end position="20"/>
    </location>
</feature>
<feature type="region of interest" description="Disordered" evidence="1">
    <location>
        <begin position="40"/>
        <end position="63"/>
    </location>
</feature>
<feature type="compositionally biased region" description="Low complexity" evidence="1">
    <location>
        <begin position="54"/>
        <end position="63"/>
    </location>
</feature>
<proteinExistence type="predicted"/>
<evidence type="ECO:0000256" key="2">
    <source>
        <dbReference type="SAM" id="SignalP"/>
    </source>
</evidence>
<dbReference type="KEGG" id="nba:CUN60_07135"/>
<keyword evidence="2" id="KW-0732">Signal</keyword>
<dbReference type="RefSeq" id="WP_102951378.1">
    <property type="nucleotide sequence ID" value="NZ_CP024847.1"/>
</dbReference>
<organism evidence="3 4">
    <name type="scientific">Aquella oligotrophica</name>
    <dbReference type="NCBI Taxonomy" id="2067065"/>
    <lineage>
        <taxon>Bacteria</taxon>
        <taxon>Pseudomonadati</taxon>
        <taxon>Pseudomonadota</taxon>
        <taxon>Betaproteobacteria</taxon>
        <taxon>Neisseriales</taxon>
        <taxon>Neisseriaceae</taxon>
        <taxon>Aquella</taxon>
    </lineage>
</organism>
<protein>
    <recommendedName>
        <fullName evidence="5">Pentapeptide MXKDX repeat protein</fullName>
    </recommendedName>
</protein>
<evidence type="ECO:0000313" key="4">
    <source>
        <dbReference type="Proteomes" id="UP000236655"/>
    </source>
</evidence>